<sequence>MPVISRRRSSLSLASTDTQIKLAHDITSFTIELDDSDGTVFFEPSQGIQGRSILILSKPTAIASVKIQVQGIVSGGLAYSLLGPENSSKLAQPLPLTCHRHLFLDTITLFPSAASTAIDGSHILAPGKHTWPFSFRVPPVSILPPTYRGKMGSVRYEAVTVLERVGGGGVFSQQADELMTRKIVMRREIPVRSIETRQGRRAFETPVFKTVDISVGGGKIELA</sequence>
<feature type="non-terminal residue" evidence="2">
    <location>
        <position position="1"/>
    </location>
</feature>
<name>A0AAD5XAP0_9FUNG</name>
<dbReference type="GO" id="GO:0005737">
    <property type="term" value="C:cytoplasm"/>
    <property type="evidence" value="ECO:0007669"/>
    <property type="project" value="TreeGrafter"/>
</dbReference>
<evidence type="ECO:0000313" key="2">
    <source>
        <dbReference type="EMBL" id="KAJ3087865.1"/>
    </source>
</evidence>
<keyword evidence="3" id="KW-1185">Reference proteome</keyword>
<dbReference type="EMBL" id="JADGJH010003968">
    <property type="protein sequence ID" value="KAJ3087865.1"/>
    <property type="molecule type" value="Genomic_DNA"/>
</dbReference>
<dbReference type="PANTHER" id="PTHR11188">
    <property type="entry name" value="ARRESTIN DOMAIN CONTAINING PROTEIN"/>
    <property type="match status" value="1"/>
</dbReference>
<dbReference type="Pfam" id="PF00339">
    <property type="entry name" value="Arrestin_N"/>
    <property type="match status" value="1"/>
</dbReference>
<dbReference type="PANTHER" id="PTHR11188:SF17">
    <property type="entry name" value="FI21816P1"/>
    <property type="match status" value="1"/>
</dbReference>
<dbReference type="GO" id="GO:0015031">
    <property type="term" value="P:protein transport"/>
    <property type="evidence" value="ECO:0007669"/>
    <property type="project" value="TreeGrafter"/>
</dbReference>
<dbReference type="InterPro" id="IPR014752">
    <property type="entry name" value="Arrestin-like_C"/>
</dbReference>
<comment type="caution">
    <text evidence="2">The sequence shown here is derived from an EMBL/GenBank/DDBJ whole genome shotgun (WGS) entry which is preliminary data.</text>
</comment>
<evidence type="ECO:0000259" key="1">
    <source>
        <dbReference type="Pfam" id="PF00339"/>
    </source>
</evidence>
<dbReference type="InterPro" id="IPR011021">
    <property type="entry name" value="Arrestin-like_N"/>
</dbReference>
<gene>
    <name evidence="2" type="ORF">HK100_008214</name>
</gene>
<protein>
    <recommendedName>
        <fullName evidence="1">Arrestin-like N-terminal domain-containing protein</fullName>
    </recommendedName>
</protein>
<dbReference type="InterPro" id="IPR050357">
    <property type="entry name" value="Arrestin_domain-protein"/>
</dbReference>
<accession>A0AAD5XAP0</accession>
<dbReference type="Proteomes" id="UP001211907">
    <property type="component" value="Unassembled WGS sequence"/>
</dbReference>
<dbReference type="AlphaFoldDB" id="A0AAD5XAP0"/>
<reference evidence="2" key="1">
    <citation type="submission" date="2020-05" db="EMBL/GenBank/DDBJ databases">
        <title>Phylogenomic resolution of chytrid fungi.</title>
        <authorList>
            <person name="Stajich J.E."/>
            <person name="Amses K."/>
            <person name="Simmons R."/>
            <person name="Seto K."/>
            <person name="Myers J."/>
            <person name="Bonds A."/>
            <person name="Quandt C.A."/>
            <person name="Barry K."/>
            <person name="Liu P."/>
            <person name="Grigoriev I."/>
            <person name="Longcore J.E."/>
            <person name="James T.Y."/>
        </authorList>
    </citation>
    <scope>NUCLEOTIDE SEQUENCE</scope>
    <source>
        <strain evidence="2">JEL0513</strain>
    </source>
</reference>
<dbReference type="InterPro" id="IPR014756">
    <property type="entry name" value="Ig_E-set"/>
</dbReference>
<feature type="domain" description="Arrestin-like N-terminal" evidence="1">
    <location>
        <begin position="29"/>
        <end position="165"/>
    </location>
</feature>
<proteinExistence type="predicted"/>
<dbReference type="Gene3D" id="2.60.40.640">
    <property type="match status" value="1"/>
</dbReference>
<dbReference type="SUPFAM" id="SSF81296">
    <property type="entry name" value="E set domains"/>
    <property type="match status" value="1"/>
</dbReference>
<organism evidence="2 3">
    <name type="scientific">Physocladia obscura</name>
    <dbReference type="NCBI Taxonomy" id="109957"/>
    <lineage>
        <taxon>Eukaryota</taxon>
        <taxon>Fungi</taxon>
        <taxon>Fungi incertae sedis</taxon>
        <taxon>Chytridiomycota</taxon>
        <taxon>Chytridiomycota incertae sedis</taxon>
        <taxon>Chytridiomycetes</taxon>
        <taxon>Chytridiales</taxon>
        <taxon>Chytriomycetaceae</taxon>
        <taxon>Physocladia</taxon>
    </lineage>
</organism>
<evidence type="ECO:0000313" key="3">
    <source>
        <dbReference type="Proteomes" id="UP001211907"/>
    </source>
</evidence>